<sequence>MIADRYVLALEHMREAIRQHLDKMFNDNKERKIVNEVLSAVRAAEDIVFEDMHKSVKCDIIYDIELGWRQVNNTDTFALACRTPLVTYVILIKDNVCVLKRDYKEIIGKYYDLSEAQEAARKHLQEAIKETLGIKLQDYERD</sequence>
<name>C3JB84_POREA</name>
<gene>
    <name evidence="1" type="ORF">POREN0001_1527</name>
</gene>
<dbReference type="RefSeq" id="WP_004333939.1">
    <property type="nucleotide sequence ID" value="NZ_ACNN01000024.1"/>
</dbReference>
<dbReference type="EMBL" id="ACNN01000024">
    <property type="protein sequence ID" value="EEN82568.1"/>
    <property type="molecule type" value="Genomic_DNA"/>
</dbReference>
<dbReference type="Proteomes" id="UP000004295">
    <property type="component" value="Unassembled WGS sequence"/>
</dbReference>
<dbReference type="AlphaFoldDB" id="C3JB84"/>
<dbReference type="GeneID" id="93364825"/>
<organism evidence="1 2">
    <name type="scientific">Porphyromonas endodontalis (strain ATCC 35406 / DSM 24491 / JCM 8526 / CCUG 16442 / BCRC 14492 / NCTC 13058 / HG 370)</name>
    <name type="common">Bacteroides endodontalis</name>
    <dbReference type="NCBI Taxonomy" id="553175"/>
    <lineage>
        <taxon>Bacteria</taxon>
        <taxon>Pseudomonadati</taxon>
        <taxon>Bacteroidota</taxon>
        <taxon>Bacteroidia</taxon>
        <taxon>Bacteroidales</taxon>
        <taxon>Porphyromonadaceae</taxon>
        <taxon>Porphyromonas</taxon>
    </lineage>
</organism>
<reference evidence="1 2" key="1">
    <citation type="submission" date="2009-04" db="EMBL/GenBank/DDBJ databases">
        <authorList>
            <person name="Sebastian Y."/>
            <person name="Madupu R."/>
            <person name="Durkin A.S."/>
            <person name="Torralba M."/>
            <person name="Methe B."/>
            <person name="Sutton G.G."/>
            <person name="Strausberg R.L."/>
            <person name="Nelson K.E."/>
        </authorList>
    </citation>
    <scope>NUCLEOTIDE SEQUENCE [LARGE SCALE GENOMIC DNA]</scope>
    <source>
        <strain evidence="2">ATCC 35406 / BCRC 14492 / JCM 8526 / NCTC 13058 / HG 370</strain>
    </source>
</reference>
<accession>C3JB84</accession>
<evidence type="ECO:0000313" key="2">
    <source>
        <dbReference type="Proteomes" id="UP000004295"/>
    </source>
</evidence>
<proteinExistence type="predicted"/>
<keyword evidence="2" id="KW-1185">Reference proteome</keyword>
<comment type="caution">
    <text evidence="1">The sequence shown here is derived from an EMBL/GenBank/DDBJ whole genome shotgun (WGS) entry which is preliminary data.</text>
</comment>
<protein>
    <submittedName>
        <fullName evidence="1">Uncharacterized protein</fullName>
    </submittedName>
</protein>
<dbReference type="STRING" id="553175.POREN0001_1527"/>
<evidence type="ECO:0000313" key="1">
    <source>
        <dbReference type="EMBL" id="EEN82568.1"/>
    </source>
</evidence>